<keyword evidence="2" id="KW-0472">Membrane</keyword>
<dbReference type="PhylomeDB" id="T1IZ09"/>
<feature type="compositionally biased region" description="Polar residues" evidence="1">
    <location>
        <begin position="378"/>
        <end position="389"/>
    </location>
</feature>
<dbReference type="Pfam" id="PF00041">
    <property type="entry name" value="fn3"/>
    <property type="match status" value="1"/>
</dbReference>
<evidence type="ECO:0000256" key="1">
    <source>
        <dbReference type="SAM" id="MobiDB-lite"/>
    </source>
</evidence>
<name>T1IZ09_STRMM</name>
<evidence type="ECO:0000313" key="4">
    <source>
        <dbReference type="EnsemblMetazoa" id="SMAR006478-PA"/>
    </source>
</evidence>
<dbReference type="InterPro" id="IPR002049">
    <property type="entry name" value="LE_dom"/>
</dbReference>
<dbReference type="CDD" id="cd00063">
    <property type="entry name" value="FN3"/>
    <property type="match status" value="1"/>
</dbReference>
<protein>
    <recommendedName>
        <fullName evidence="3">Fibronectin type-III domain-containing protein</fullName>
    </recommendedName>
</protein>
<dbReference type="HOGENOM" id="CLU_710426_0_0_1"/>
<feature type="region of interest" description="Disordered" evidence="1">
    <location>
        <begin position="343"/>
        <end position="389"/>
    </location>
</feature>
<dbReference type="InterPro" id="IPR003961">
    <property type="entry name" value="FN3_dom"/>
</dbReference>
<proteinExistence type="predicted"/>
<dbReference type="eggNOG" id="KOG1836">
    <property type="taxonomic scope" value="Eukaryota"/>
</dbReference>
<keyword evidence="5" id="KW-1185">Reference proteome</keyword>
<feature type="domain" description="Fibronectin type-III" evidence="3">
    <location>
        <begin position="38"/>
        <end position="131"/>
    </location>
</feature>
<dbReference type="Gene3D" id="2.60.40.10">
    <property type="entry name" value="Immunoglobulins"/>
    <property type="match status" value="1"/>
</dbReference>
<sequence length="389" mass="42675">MMRFTWRLGDLKFIVIHSLLLYLNSPKFVFPMEDEFRPPHSVELEAQSDKSLTIGWKAPEVDENSPQIVSYSVHYYITPDSEKLETVSKDTRSKLLHNLQPATNYTIYVTAHYSGNKSASSLICVMSTSEGTSNSIFKDCSCFQPGTKRCDKINSGRCVCHIGYEGSECDICVKGFYLFGGECRPCPCSPESSFGTCQLGTEVSGEVTCACREGYFGSLCDMCVVGFYPVANGQCIKCSCLFCGLAGYTNPICNQCPQFANNFSNPLEVKTNCGVQGPPKGKQRTVDQGDGTVAVVAAVASLAFIACVAGGITCYRRHLQAHNQPPFWSIELTEDKITLSGSNSDYERLGEGSSKQHFRTSHHQRSPSVAEATAAQREANQPQYNCISI</sequence>
<evidence type="ECO:0000256" key="2">
    <source>
        <dbReference type="SAM" id="Phobius"/>
    </source>
</evidence>
<dbReference type="Pfam" id="PF00053">
    <property type="entry name" value="EGF_laminin"/>
    <property type="match status" value="2"/>
</dbReference>
<accession>T1IZ09</accession>
<feature type="transmembrane region" description="Helical" evidence="2">
    <location>
        <begin position="293"/>
        <end position="315"/>
    </location>
</feature>
<keyword evidence="2" id="KW-0812">Transmembrane</keyword>
<keyword evidence="2" id="KW-1133">Transmembrane helix</keyword>
<dbReference type="PROSITE" id="PS01248">
    <property type="entry name" value="EGF_LAM_1"/>
    <property type="match status" value="1"/>
</dbReference>
<dbReference type="EnsemblMetazoa" id="SMAR006478-RA">
    <property type="protein sequence ID" value="SMAR006478-PA"/>
    <property type="gene ID" value="SMAR006478"/>
</dbReference>
<dbReference type="CDD" id="cd00055">
    <property type="entry name" value="EGF_Lam"/>
    <property type="match status" value="2"/>
</dbReference>
<feature type="compositionally biased region" description="Basic residues" evidence="1">
    <location>
        <begin position="356"/>
        <end position="365"/>
    </location>
</feature>
<dbReference type="EMBL" id="JH431703">
    <property type="status" value="NOT_ANNOTATED_CDS"/>
    <property type="molecule type" value="Genomic_DNA"/>
</dbReference>
<dbReference type="OMA" id="DKCSPVP"/>
<dbReference type="AlphaFoldDB" id="T1IZ09"/>
<dbReference type="SUPFAM" id="SSF49265">
    <property type="entry name" value="Fibronectin type III"/>
    <property type="match status" value="1"/>
</dbReference>
<dbReference type="PROSITE" id="PS00022">
    <property type="entry name" value="EGF_1"/>
    <property type="match status" value="1"/>
</dbReference>
<reference evidence="5" key="1">
    <citation type="submission" date="2011-05" db="EMBL/GenBank/DDBJ databases">
        <authorList>
            <person name="Richards S.R."/>
            <person name="Qu J."/>
            <person name="Jiang H."/>
            <person name="Jhangiani S.N."/>
            <person name="Agravi P."/>
            <person name="Goodspeed R."/>
            <person name="Gross S."/>
            <person name="Mandapat C."/>
            <person name="Jackson L."/>
            <person name="Mathew T."/>
            <person name="Pu L."/>
            <person name="Thornton R."/>
            <person name="Saada N."/>
            <person name="Wilczek-Boney K.B."/>
            <person name="Lee S."/>
            <person name="Kovar C."/>
            <person name="Wu Y."/>
            <person name="Scherer S.E."/>
            <person name="Worley K.C."/>
            <person name="Muzny D.M."/>
            <person name="Gibbs R."/>
        </authorList>
    </citation>
    <scope>NUCLEOTIDE SEQUENCE</scope>
    <source>
        <strain evidence="5">Brora</strain>
    </source>
</reference>
<dbReference type="PROSITE" id="PS50853">
    <property type="entry name" value="FN3"/>
    <property type="match status" value="1"/>
</dbReference>
<dbReference type="SMART" id="SM00060">
    <property type="entry name" value="FN3"/>
    <property type="match status" value="1"/>
</dbReference>
<evidence type="ECO:0000313" key="5">
    <source>
        <dbReference type="Proteomes" id="UP000014500"/>
    </source>
</evidence>
<dbReference type="Gene3D" id="2.170.300.10">
    <property type="entry name" value="Tie2 ligand-binding domain superfamily"/>
    <property type="match status" value="1"/>
</dbReference>
<dbReference type="InterPro" id="IPR036116">
    <property type="entry name" value="FN3_sf"/>
</dbReference>
<evidence type="ECO:0000259" key="3">
    <source>
        <dbReference type="PROSITE" id="PS50853"/>
    </source>
</evidence>
<organism evidence="4 5">
    <name type="scientific">Strigamia maritima</name>
    <name type="common">European centipede</name>
    <name type="synonym">Geophilus maritimus</name>
    <dbReference type="NCBI Taxonomy" id="126957"/>
    <lineage>
        <taxon>Eukaryota</taxon>
        <taxon>Metazoa</taxon>
        <taxon>Ecdysozoa</taxon>
        <taxon>Arthropoda</taxon>
        <taxon>Myriapoda</taxon>
        <taxon>Chilopoda</taxon>
        <taxon>Pleurostigmophora</taxon>
        <taxon>Geophilomorpha</taxon>
        <taxon>Linotaeniidae</taxon>
        <taxon>Strigamia</taxon>
    </lineage>
</organism>
<dbReference type="InterPro" id="IPR000742">
    <property type="entry name" value="EGF"/>
</dbReference>
<dbReference type="SMART" id="SM00180">
    <property type="entry name" value="EGF_Lam"/>
    <property type="match status" value="2"/>
</dbReference>
<dbReference type="STRING" id="126957.T1IZ09"/>
<dbReference type="Proteomes" id="UP000014500">
    <property type="component" value="Unassembled WGS sequence"/>
</dbReference>
<dbReference type="InterPro" id="IPR013783">
    <property type="entry name" value="Ig-like_fold"/>
</dbReference>
<reference evidence="4" key="2">
    <citation type="submission" date="2015-02" db="UniProtKB">
        <authorList>
            <consortium name="EnsemblMetazoa"/>
        </authorList>
    </citation>
    <scope>IDENTIFICATION</scope>
</reference>